<accession>A0A0C2MRI8</accession>
<dbReference type="Proteomes" id="UP000031668">
    <property type="component" value="Unassembled WGS sequence"/>
</dbReference>
<evidence type="ECO:0000313" key="2">
    <source>
        <dbReference type="Proteomes" id="UP000031668"/>
    </source>
</evidence>
<keyword evidence="2" id="KW-1185">Reference proteome</keyword>
<dbReference type="AlphaFoldDB" id="A0A0C2MRI8"/>
<reference evidence="1 2" key="1">
    <citation type="journal article" date="2014" name="Genome Biol. Evol.">
        <title>The genome of the myxosporean Thelohanellus kitauei shows adaptations to nutrient acquisition within its fish host.</title>
        <authorList>
            <person name="Yang Y."/>
            <person name="Xiong J."/>
            <person name="Zhou Z."/>
            <person name="Huo F."/>
            <person name="Miao W."/>
            <person name="Ran C."/>
            <person name="Liu Y."/>
            <person name="Zhang J."/>
            <person name="Feng J."/>
            <person name="Wang M."/>
            <person name="Wang M."/>
            <person name="Wang L."/>
            <person name="Yao B."/>
        </authorList>
    </citation>
    <scope>NUCLEOTIDE SEQUENCE [LARGE SCALE GENOMIC DNA]</scope>
    <source>
        <strain evidence="1">Wuqing</strain>
    </source>
</reference>
<protein>
    <submittedName>
        <fullName evidence="1">Uncharacterized protein</fullName>
    </submittedName>
</protein>
<organism evidence="1 2">
    <name type="scientific">Thelohanellus kitauei</name>
    <name type="common">Myxosporean</name>
    <dbReference type="NCBI Taxonomy" id="669202"/>
    <lineage>
        <taxon>Eukaryota</taxon>
        <taxon>Metazoa</taxon>
        <taxon>Cnidaria</taxon>
        <taxon>Myxozoa</taxon>
        <taxon>Myxosporea</taxon>
        <taxon>Bivalvulida</taxon>
        <taxon>Platysporina</taxon>
        <taxon>Myxobolidae</taxon>
        <taxon>Thelohanellus</taxon>
    </lineage>
</organism>
<gene>
    <name evidence="1" type="ORF">RF11_00107</name>
</gene>
<sequence length="167" mass="18920">MGEYEKRFIHPQLVVSGSYRNYNHGLFGGYADNRPDEVMDWSDMVVEQCKTGICDPQYLCPGGLPLYVALEGKNRVDLFKRHRSAMLGWVAPSVSVPAESLKLIRLKPFNVWAICHDDRICVLPFTDPALPIYKALNVAIAKPKWDFFALIKLRNARISAVSFQMSS</sequence>
<comment type="caution">
    <text evidence="1">The sequence shown here is derived from an EMBL/GenBank/DDBJ whole genome shotgun (WGS) entry which is preliminary data.</text>
</comment>
<proteinExistence type="predicted"/>
<evidence type="ECO:0000313" key="1">
    <source>
        <dbReference type="EMBL" id="KII64367.1"/>
    </source>
</evidence>
<name>A0A0C2MRI8_THEKT</name>
<dbReference type="EMBL" id="JWZT01004322">
    <property type="protein sequence ID" value="KII64367.1"/>
    <property type="molecule type" value="Genomic_DNA"/>
</dbReference>